<evidence type="ECO:0000313" key="2">
    <source>
        <dbReference type="Proteomes" id="UP000295573"/>
    </source>
</evidence>
<organism evidence="1 2">
    <name type="scientific">Kribbella antiqua</name>
    <dbReference type="NCBI Taxonomy" id="2512217"/>
    <lineage>
        <taxon>Bacteria</taxon>
        <taxon>Bacillati</taxon>
        <taxon>Actinomycetota</taxon>
        <taxon>Actinomycetes</taxon>
        <taxon>Propionibacteriales</taxon>
        <taxon>Kribbellaceae</taxon>
        <taxon>Kribbella</taxon>
    </lineage>
</organism>
<gene>
    <name evidence="1" type="ORF">EV646_109163</name>
</gene>
<dbReference type="PIRSF" id="PIRSF033736">
    <property type="entry name" value="UCP033763"/>
    <property type="match status" value="1"/>
</dbReference>
<evidence type="ECO:0000313" key="1">
    <source>
        <dbReference type="EMBL" id="TCO44989.1"/>
    </source>
</evidence>
<dbReference type="InterPro" id="IPR017021">
    <property type="entry name" value="UCP033763"/>
</dbReference>
<evidence type="ECO:0008006" key="3">
    <source>
        <dbReference type="Google" id="ProtNLM"/>
    </source>
</evidence>
<dbReference type="Pfam" id="PF09391">
    <property type="entry name" value="DUF2000"/>
    <property type="match status" value="1"/>
</dbReference>
<comment type="caution">
    <text evidence="1">The sequence shown here is derived from an EMBL/GenBank/DDBJ whole genome shotgun (WGS) entry which is preliminary data.</text>
</comment>
<name>A0A4R2IM15_9ACTN</name>
<dbReference type="InterPro" id="IPR018988">
    <property type="entry name" value="DUF2000"/>
</dbReference>
<sequence length="131" mass="13785">MVVVIAADAPVGVALNTAALLGVALGHHHDEVVGHDTVDATGNPHTGMCAHPIPVLRASAEQLHDLRTQAAARDGVTVHDMNQVAQRSRTYDQMSATLSGTKAEDIEYLGLALYGPRPTVDSLTGALPLYR</sequence>
<accession>A0A4R2IM15</accession>
<dbReference type="Proteomes" id="UP000295573">
    <property type="component" value="Unassembled WGS sequence"/>
</dbReference>
<dbReference type="EMBL" id="SLWR01000009">
    <property type="protein sequence ID" value="TCO44989.1"/>
    <property type="molecule type" value="Genomic_DNA"/>
</dbReference>
<dbReference type="AlphaFoldDB" id="A0A4R2IM15"/>
<dbReference type="Gene3D" id="3.40.1490.10">
    <property type="entry name" value="Bit1"/>
    <property type="match status" value="1"/>
</dbReference>
<reference evidence="1 2" key="1">
    <citation type="journal article" date="2015" name="Stand. Genomic Sci.">
        <title>Genomic Encyclopedia of Bacterial and Archaeal Type Strains, Phase III: the genomes of soil and plant-associated and newly described type strains.</title>
        <authorList>
            <person name="Whitman W.B."/>
            <person name="Woyke T."/>
            <person name="Klenk H.P."/>
            <person name="Zhou Y."/>
            <person name="Lilburn T.G."/>
            <person name="Beck B.J."/>
            <person name="De Vos P."/>
            <person name="Vandamme P."/>
            <person name="Eisen J.A."/>
            <person name="Garrity G."/>
            <person name="Hugenholtz P."/>
            <person name="Kyrpides N.C."/>
        </authorList>
    </citation>
    <scope>NUCLEOTIDE SEQUENCE [LARGE SCALE GENOMIC DNA]</scope>
    <source>
        <strain evidence="1 2">VKM Ac-2541</strain>
    </source>
</reference>
<keyword evidence="2" id="KW-1185">Reference proteome</keyword>
<dbReference type="InterPro" id="IPR023476">
    <property type="entry name" value="Pep_tRNA_hydro_II_dom_sf"/>
</dbReference>
<protein>
    <recommendedName>
        <fullName evidence="3">DUF2000 family protein</fullName>
    </recommendedName>
</protein>
<dbReference type="SUPFAM" id="SSF102462">
    <property type="entry name" value="Peptidyl-tRNA hydrolase II"/>
    <property type="match status" value="1"/>
</dbReference>
<proteinExistence type="predicted"/>